<keyword evidence="1" id="KW-0812">Transmembrane</keyword>
<proteinExistence type="predicted"/>
<name>A0ABW1H338_9ACTN</name>
<sequence length="296" mass="31328">MRDEMAFVERIHRDLSGTRWPEPQEIRARARRRSRRTVVLAVVAVLAAVTGPAYAITVRPQAPHETTVPGPTGTVATAEIPHESLLTPRDVPVATGVQLGEAGLGEVVRSDPLLERCGHEHDLPLVNAFSRYSRSQTLLSLTTDGASGGVTLSQDIYRLDPKVSDEFFRGLAMLLSACAEWRLVGSTVVAGEPLPSETVHTWKLAARDFAGDESMLVRHESLAPRGQADGRTLGPTGPVGMTIVVRVGDLVTVLVPGPGVVGVGPGIVGLGLNYADLKALGQAAALRMCTAANPSC</sequence>
<protein>
    <submittedName>
        <fullName evidence="2">Uncharacterized protein</fullName>
    </submittedName>
</protein>
<gene>
    <name evidence="2" type="ORF">ACFQGL_09650</name>
</gene>
<organism evidence="2 3">
    <name type="scientific">Micromonospora vulcania</name>
    <dbReference type="NCBI Taxonomy" id="1441873"/>
    <lineage>
        <taxon>Bacteria</taxon>
        <taxon>Bacillati</taxon>
        <taxon>Actinomycetota</taxon>
        <taxon>Actinomycetes</taxon>
        <taxon>Micromonosporales</taxon>
        <taxon>Micromonosporaceae</taxon>
        <taxon>Micromonospora</taxon>
    </lineage>
</organism>
<evidence type="ECO:0000313" key="2">
    <source>
        <dbReference type="EMBL" id="MFC5923603.1"/>
    </source>
</evidence>
<keyword evidence="3" id="KW-1185">Reference proteome</keyword>
<dbReference type="RefSeq" id="WP_377508658.1">
    <property type="nucleotide sequence ID" value="NZ_JBHSQS010000005.1"/>
</dbReference>
<dbReference type="EMBL" id="JBHSQS010000005">
    <property type="protein sequence ID" value="MFC5923603.1"/>
    <property type="molecule type" value="Genomic_DNA"/>
</dbReference>
<accession>A0ABW1H338</accession>
<evidence type="ECO:0000313" key="3">
    <source>
        <dbReference type="Proteomes" id="UP001596226"/>
    </source>
</evidence>
<reference evidence="3" key="1">
    <citation type="journal article" date="2019" name="Int. J. Syst. Evol. Microbiol.">
        <title>The Global Catalogue of Microorganisms (GCM) 10K type strain sequencing project: providing services to taxonomists for standard genome sequencing and annotation.</title>
        <authorList>
            <consortium name="The Broad Institute Genomics Platform"/>
            <consortium name="The Broad Institute Genome Sequencing Center for Infectious Disease"/>
            <person name="Wu L."/>
            <person name="Ma J."/>
        </authorList>
    </citation>
    <scope>NUCLEOTIDE SEQUENCE [LARGE SCALE GENOMIC DNA]</scope>
    <source>
        <strain evidence="3">CGMCC 4.7144</strain>
    </source>
</reference>
<comment type="caution">
    <text evidence="2">The sequence shown here is derived from an EMBL/GenBank/DDBJ whole genome shotgun (WGS) entry which is preliminary data.</text>
</comment>
<keyword evidence="1" id="KW-1133">Transmembrane helix</keyword>
<keyword evidence="1" id="KW-0472">Membrane</keyword>
<dbReference type="Proteomes" id="UP001596226">
    <property type="component" value="Unassembled WGS sequence"/>
</dbReference>
<evidence type="ECO:0000256" key="1">
    <source>
        <dbReference type="SAM" id="Phobius"/>
    </source>
</evidence>
<feature type="transmembrane region" description="Helical" evidence="1">
    <location>
        <begin position="37"/>
        <end position="56"/>
    </location>
</feature>